<reference evidence="2 4" key="2">
    <citation type="journal article" date="2019" name="Appl. Microbiol. Biotechnol.">
        <title>Uncovering carbohydrate metabolism through a genotype-phenotype association study of 56 lactic acid bacteria genomes.</title>
        <authorList>
            <person name="Buron-Moles G."/>
            <person name="Chailyan A."/>
            <person name="Dolejs I."/>
            <person name="Forster J."/>
            <person name="Miks M.H."/>
        </authorList>
    </citation>
    <scope>NUCLEOTIDE SEQUENCE [LARGE SCALE GENOMIC DNA]</scope>
    <source>
        <strain evidence="2 4">DSM 10551</strain>
    </source>
</reference>
<evidence type="ECO:0000313" key="1">
    <source>
        <dbReference type="EMBL" id="GAW72812.1"/>
    </source>
</evidence>
<reference evidence="2" key="3">
    <citation type="submission" date="2019-02" db="EMBL/GenBank/DDBJ databases">
        <authorList>
            <person name="Buron G."/>
            <person name="Chaylann A."/>
            <person name="Dolejs I."/>
            <person name="Forster J."/>
            <person name="Miks M.H."/>
        </authorList>
    </citation>
    <scope>NUCLEOTIDE SEQUENCE</scope>
    <source>
        <strain evidence="2">DSM 10551</strain>
    </source>
</reference>
<dbReference type="AlphaFoldDB" id="A0A224VK21"/>
<evidence type="ECO:0000313" key="3">
    <source>
        <dbReference type="Proteomes" id="UP000214739"/>
    </source>
</evidence>
<dbReference type="OrthoDB" id="26424at2"/>
<keyword evidence="4" id="KW-1185">Reference proteome</keyword>
<dbReference type="RefSeq" id="WP_057961712.1">
    <property type="nucleotide sequence ID" value="NZ_BAAAXO010000046.1"/>
</dbReference>
<dbReference type="EMBL" id="PUFL01000050">
    <property type="protein sequence ID" value="TDG91828.1"/>
    <property type="molecule type" value="Genomic_DNA"/>
</dbReference>
<comment type="caution">
    <text evidence="1">The sequence shown here is derived from an EMBL/GenBank/DDBJ whole genome shotgun (WGS) entry which is preliminary data.</text>
</comment>
<organism evidence="1 3">
    <name type="scientific">Lentilactobacillus parakefiri</name>
    <dbReference type="NCBI Taxonomy" id="152332"/>
    <lineage>
        <taxon>Bacteria</taxon>
        <taxon>Bacillati</taxon>
        <taxon>Bacillota</taxon>
        <taxon>Bacilli</taxon>
        <taxon>Lactobacillales</taxon>
        <taxon>Lactobacillaceae</taxon>
        <taxon>Lentilactobacillus</taxon>
    </lineage>
</organism>
<name>A0A224VK21_9LACO</name>
<dbReference type="Proteomes" id="UP000294668">
    <property type="component" value="Unassembled WGS sequence"/>
</dbReference>
<dbReference type="EMBL" id="BDGB01000097">
    <property type="protein sequence ID" value="GAW72812.1"/>
    <property type="molecule type" value="Genomic_DNA"/>
</dbReference>
<evidence type="ECO:0000313" key="4">
    <source>
        <dbReference type="Proteomes" id="UP000294668"/>
    </source>
</evidence>
<reference evidence="1 3" key="1">
    <citation type="journal article" date="2017" name="Biosci Microbiota Food Health">
        <title>Genomic characterization reconfirms the taxonomic status of Lactobacillus parakefiri.</title>
        <authorList>
            <person name="Tanizawa Y."/>
            <person name="Kobayashi H."/>
            <person name="Kaminuma E."/>
            <person name="Sakamoto M."/>
            <person name="Ohkuma M."/>
            <person name="Nakamura Y."/>
            <person name="Arita M."/>
            <person name="Tohno M."/>
        </authorList>
    </citation>
    <scope>NUCLEOTIDE SEQUENCE [LARGE SCALE GENOMIC DNA]</scope>
    <source>
        <strain evidence="1 3">JCM 8573</strain>
    </source>
</reference>
<gene>
    <name evidence="2" type="ORF">C5L28_001233</name>
    <name evidence="1" type="ORF">LPKJCM_01942</name>
</gene>
<dbReference type="Proteomes" id="UP000214739">
    <property type="component" value="Unassembled WGS sequence"/>
</dbReference>
<proteinExistence type="predicted"/>
<sequence length="459" mass="53357">MNSGEKQSLIKAVNEASPEWLRQFIINQAQFDPTFFRDVTAQFGDLDTDTELAQTKKLIQNTVRKNKSYGFIDYQGCIVICNVLDDVINKYMLRFRQGHYHHAMNGLLLVVETAAKMLSDADSSSGALTDTFDRVFSSMKNLSTNIADEILDSQKEIVIKDVVRVFKRKIFSDWPEQRYQMLYNVLPLITQKSTKIIQTASRNVIKSAGDGYETTQAEIYDKILHSRVLIQLGQQSAATEFMEANKDIPEIREVEIQNAIQNKNYVRAEELCLEASKQDQGWRRIWERYLIKIYDATDQQQKQEAVLENRLFANSPDAYEPLKKLRQQDQTWEDQYPALLNQLAHTLTPENYAFILDKEHEFEKLMQLVMQHPELTETYSKDLYGNYPDVISKLYYQNVILDEKHPGRQAYRRMGRRIKNYTSFGSARTAIKWIDGLIEQYPARPALAEELNKVKSKLE</sequence>
<accession>A0A224VK21</accession>
<evidence type="ECO:0000313" key="2">
    <source>
        <dbReference type="EMBL" id="TDG91828.1"/>
    </source>
</evidence>
<protein>
    <submittedName>
        <fullName evidence="1">Uncharacterized protein</fullName>
    </submittedName>
</protein>